<evidence type="ECO:0000259" key="7">
    <source>
        <dbReference type="Pfam" id="PF02525"/>
    </source>
</evidence>
<gene>
    <name evidence="6" type="primary">azoR</name>
    <name evidence="8" type="ORF">HNQ77_004762</name>
</gene>
<dbReference type="InterPro" id="IPR003680">
    <property type="entry name" value="Flavodoxin_fold"/>
</dbReference>
<dbReference type="Proteomes" id="UP000538666">
    <property type="component" value="Unassembled WGS sequence"/>
</dbReference>
<dbReference type="InterPro" id="IPR029039">
    <property type="entry name" value="Flavoprotein-like_sf"/>
</dbReference>
<dbReference type="Gene3D" id="3.40.50.360">
    <property type="match status" value="1"/>
</dbReference>
<comment type="catalytic activity">
    <reaction evidence="6">
        <text>2 a quinone + NADH + H(+) = 2 a 1,4-benzosemiquinone + NAD(+)</text>
        <dbReference type="Rhea" id="RHEA:65952"/>
        <dbReference type="ChEBI" id="CHEBI:15378"/>
        <dbReference type="ChEBI" id="CHEBI:57540"/>
        <dbReference type="ChEBI" id="CHEBI:57945"/>
        <dbReference type="ChEBI" id="CHEBI:132124"/>
        <dbReference type="ChEBI" id="CHEBI:134225"/>
    </reaction>
</comment>
<feature type="binding site" evidence="6">
    <location>
        <begin position="96"/>
        <end position="99"/>
    </location>
    <ligand>
        <name>FMN</name>
        <dbReference type="ChEBI" id="CHEBI:58210"/>
    </ligand>
</feature>
<evidence type="ECO:0000256" key="2">
    <source>
        <dbReference type="ARBA" id="ARBA00022643"/>
    </source>
</evidence>
<comment type="function">
    <text evidence="6">Also exhibits azoreductase activity. Catalyzes the reductive cleavage of the azo bond in aromatic azo compounds to the corresponding amines.</text>
</comment>
<dbReference type="EMBL" id="JACHEK010000011">
    <property type="protein sequence ID" value="MBB6146781.1"/>
    <property type="molecule type" value="Genomic_DNA"/>
</dbReference>
<comment type="similarity">
    <text evidence="6">Belongs to the azoreductase type 1 family.</text>
</comment>
<organism evidence="8 9">
    <name type="scientific">Silvibacterium bohemicum</name>
    <dbReference type="NCBI Taxonomy" id="1577686"/>
    <lineage>
        <taxon>Bacteria</taxon>
        <taxon>Pseudomonadati</taxon>
        <taxon>Acidobacteriota</taxon>
        <taxon>Terriglobia</taxon>
        <taxon>Terriglobales</taxon>
        <taxon>Acidobacteriaceae</taxon>
        <taxon>Silvibacterium</taxon>
    </lineage>
</organism>
<keyword evidence="9" id="KW-1185">Reference proteome</keyword>
<comment type="caution">
    <text evidence="8">The sequence shown here is derived from an EMBL/GenBank/DDBJ whole genome shotgun (WGS) entry which is preliminary data.</text>
</comment>
<dbReference type="GO" id="GO:0009055">
    <property type="term" value="F:electron transfer activity"/>
    <property type="evidence" value="ECO:0007669"/>
    <property type="project" value="UniProtKB-UniRule"/>
</dbReference>
<dbReference type="AlphaFoldDB" id="A0A841K6L3"/>
<keyword evidence="2 6" id="KW-0288">FMN</keyword>
<dbReference type="OrthoDB" id="9805013at2"/>
<sequence>MQRILIIESSPREAESASRRLTAKLRTRLRVLYPNAEITERDLAKDPLPHLDYRTVKAIFTRDQTEAESLQEALRLSDQVTEEVLSADLLVIASPMWNFGLPSSLKAWVDHIVRPGKTFRYTADGAEGLAREKKAILVLASGGVFTQGPWKSWDTEEPYLRLILGFIGITDVQTVRAQGMNIPGLSDQAIPDGEKSIESLVI</sequence>
<feature type="binding site" evidence="6">
    <location>
        <begin position="16"/>
        <end position="18"/>
    </location>
    <ligand>
        <name>FMN</name>
        <dbReference type="ChEBI" id="CHEBI:58210"/>
    </ligand>
</feature>
<protein>
    <recommendedName>
        <fullName evidence="6">FMN dependent NADH:quinone oxidoreductase</fullName>
        <ecNumber evidence="6">1.6.5.-</ecNumber>
    </recommendedName>
    <alternativeName>
        <fullName evidence="6">Azo-dye reductase</fullName>
    </alternativeName>
    <alternativeName>
        <fullName evidence="6">FMN-dependent NADH-azo compound oxidoreductase</fullName>
    </alternativeName>
    <alternativeName>
        <fullName evidence="6">FMN-dependent NADH-azoreductase</fullName>
        <ecNumber evidence="6">1.7.1.17</ecNumber>
    </alternativeName>
</protein>
<dbReference type="PANTHER" id="PTHR43741">
    <property type="entry name" value="FMN-DEPENDENT NADH-AZOREDUCTASE 1"/>
    <property type="match status" value="1"/>
</dbReference>
<evidence type="ECO:0000256" key="4">
    <source>
        <dbReference type="ARBA" id="ARBA00023027"/>
    </source>
</evidence>
<dbReference type="PANTHER" id="PTHR43741:SF2">
    <property type="entry name" value="FMN-DEPENDENT NADH:QUINONE OXIDOREDUCTASE"/>
    <property type="match status" value="1"/>
</dbReference>
<evidence type="ECO:0000313" key="8">
    <source>
        <dbReference type="EMBL" id="MBB6146781.1"/>
    </source>
</evidence>
<evidence type="ECO:0000256" key="1">
    <source>
        <dbReference type="ARBA" id="ARBA00022630"/>
    </source>
</evidence>
<comment type="catalytic activity">
    <reaction evidence="5">
        <text>N,N-dimethyl-1,4-phenylenediamine + anthranilate + 2 NAD(+) = 2-(4-dimethylaminophenyl)diazenylbenzoate + 2 NADH + 2 H(+)</text>
        <dbReference type="Rhea" id="RHEA:55872"/>
        <dbReference type="ChEBI" id="CHEBI:15378"/>
        <dbReference type="ChEBI" id="CHEBI:15783"/>
        <dbReference type="ChEBI" id="CHEBI:16567"/>
        <dbReference type="ChEBI" id="CHEBI:57540"/>
        <dbReference type="ChEBI" id="CHEBI:57945"/>
        <dbReference type="ChEBI" id="CHEBI:71579"/>
        <dbReference type="EC" id="1.7.1.17"/>
    </reaction>
    <physiologicalReaction direction="right-to-left" evidence="5">
        <dbReference type="Rhea" id="RHEA:55874"/>
    </physiologicalReaction>
</comment>
<dbReference type="EC" id="1.7.1.17" evidence="6"/>
<dbReference type="HAMAP" id="MF_01216">
    <property type="entry name" value="Azoreductase_type1"/>
    <property type="match status" value="1"/>
</dbReference>
<comment type="cofactor">
    <cofactor evidence="6">
        <name>FMN</name>
        <dbReference type="ChEBI" id="CHEBI:58210"/>
    </cofactor>
    <text evidence="6">Binds 1 FMN per subunit.</text>
</comment>
<name>A0A841K6L3_9BACT</name>
<accession>A0A841K6L3</accession>
<evidence type="ECO:0000256" key="3">
    <source>
        <dbReference type="ARBA" id="ARBA00023002"/>
    </source>
</evidence>
<feature type="binding site" evidence="6">
    <location>
        <position position="10"/>
    </location>
    <ligand>
        <name>FMN</name>
        <dbReference type="ChEBI" id="CHEBI:58210"/>
    </ligand>
</feature>
<dbReference type="InterPro" id="IPR050104">
    <property type="entry name" value="FMN-dep_NADH:Q_OxRdtase_AzoR1"/>
</dbReference>
<comment type="function">
    <text evidence="6">Quinone reductase that provides resistance to thiol-specific stress caused by electrophilic quinones.</text>
</comment>
<comment type="subunit">
    <text evidence="6">Homodimer.</text>
</comment>
<keyword evidence="1 6" id="KW-0285">Flavoprotein</keyword>
<dbReference type="SUPFAM" id="SSF52218">
    <property type="entry name" value="Flavoproteins"/>
    <property type="match status" value="1"/>
</dbReference>
<dbReference type="GO" id="GO:0010181">
    <property type="term" value="F:FMN binding"/>
    <property type="evidence" value="ECO:0007669"/>
    <property type="project" value="UniProtKB-UniRule"/>
</dbReference>
<feature type="domain" description="Flavodoxin-like fold" evidence="7">
    <location>
        <begin position="3"/>
        <end position="198"/>
    </location>
</feature>
<dbReference type="RefSeq" id="WP_050061343.1">
    <property type="nucleotide sequence ID" value="NZ_JACHEK010000011.1"/>
</dbReference>
<evidence type="ECO:0000256" key="6">
    <source>
        <dbReference type="HAMAP-Rule" id="MF_01216"/>
    </source>
</evidence>
<dbReference type="GO" id="GO:0016652">
    <property type="term" value="F:oxidoreductase activity, acting on NAD(P)H as acceptor"/>
    <property type="evidence" value="ECO:0007669"/>
    <property type="project" value="UniProtKB-UniRule"/>
</dbReference>
<evidence type="ECO:0000256" key="5">
    <source>
        <dbReference type="ARBA" id="ARBA00048542"/>
    </source>
</evidence>
<keyword evidence="4 6" id="KW-0520">NAD</keyword>
<dbReference type="GO" id="GO:0016655">
    <property type="term" value="F:oxidoreductase activity, acting on NAD(P)H, quinone or similar compound as acceptor"/>
    <property type="evidence" value="ECO:0007669"/>
    <property type="project" value="InterPro"/>
</dbReference>
<keyword evidence="3 6" id="KW-0560">Oxidoreductase</keyword>
<dbReference type="Pfam" id="PF02525">
    <property type="entry name" value="Flavodoxin_2"/>
    <property type="match status" value="1"/>
</dbReference>
<dbReference type="InterPro" id="IPR023048">
    <property type="entry name" value="NADH:quinone_OxRdtase_FMN_depd"/>
</dbReference>
<proteinExistence type="inferred from homology"/>
<reference evidence="8 9" key="1">
    <citation type="submission" date="2020-08" db="EMBL/GenBank/DDBJ databases">
        <title>Genomic Encyclopedia of Type Strains, Phase IV (KMG-IV): sequencing the most valuable type-strain genomes for metagenomic binning, comparative biology and taxonomic classification.</title>
        <authorList>
            <person name="Goeker M."/>
        </authorList>
    </citation>
    <scope>NUCLEOTIDE SEQUENCE [LARGE SCALE GENOMIC DNA]</scope>
    <source>
        <strain evidence="8 9">DSM 103733</strain>
    </source>
</reference>
<evidence type="ECO:0000313" key="9">
    <source>
        <dbReference type="Proteomes" id="UP000538666"/>
    </source>
</evidence>
<comment type="caution">
    <text evidence="6">Lacks conserved residue(s) required for the propagation of feature annotation.</text>
</comment>
<dbReference type="EC" id="1.6.5.-" evidence="6"/>